<dbReference type="PANTHER" id="PTHR46588:SF1">
    <property type="entry name" value="SERINE_THREONINE_TYROSINE-INTERACTING PROTEIN"/>
    <property type="match status" value="1"/>
</dbReference>
<dbReference type="GO" id="GO:1990444">
    <property type="term" value="F:F-box domain binding"/>
    <property type="evidence" value="ECO:0007669"/>
    <property type="project" value="TreeGrafter"/>
</dbReference>
<feature type="non-terminal residue" evidence="3">
    <location>
        <position position="1"/>
    </location>
</feature>
<dbReference type="GO" id="GO:0005737">
    <property type="term" value="C:cytoplasm"/>
    <property type="evidence" value="ECO:0007669"/>
    <property type="project" value="TreeGrafter"/>
</dbReference>
<proteinExistence type="inferred from homology"/>
<dbReference type="PROSITE" id="PS50056">
    <property type="entry name" value="TYR_PHOSPHATASE_2"/>
    <property type="match status" value="1"/>
</dbReference>
<dbReference type="InterPro" id="IPR020422">
    <property type="entry name" value="TYR_PHOSPHATASE_DUAL_dom"/>
</dbReference>
<name>A0A9P4VMZ5_9PEZI</name>
<dbReference type="OrthoDB" id="10252009at2759"/>
<dbReference type="InterPro" id="IPR000387">
    <property type="entry name" value="Tyr_Pase_dom"/>
</dbReference>
<gene>
    <name evidence="3" type="ORF">M501DRAFT_914291</name>
</gene>
<sequence length="234" mass="26541">YTYRVPTPPRIIIPPPLLNVESNPNIHIGHLVPPQSQNLDLNYLKDIDIKGFIAQRNILDWSYIKRREAQPIMPFIYLGPFSTVKDKGYLQRECITMVLAVRYTHSFYSTTVNAVAKVADEMGIGYDCVDIADNQDLIQKFPQATRIINKHLSDAHARMGDGSLPKVLVFCENGNERSATVVAAYLMEMFPALNHIKAMQVCQAQRFCVNYEDGLKHLLSSYWDILVARRAVAS</sequence>
<comment type="caution">
    <text evidence="3">The sequence shown here is derived from an EMBL/GenBank/DDBJ whole genome shotgun (WGS) entry which is preliminary data.</text>
</comment>
<dbReference type="InterPro" id="IPR000340">
    <property type="entry name" value="Dual-sp_phosphatase_cat-dom"/>
</dbReference>
<dbReference type="GO" id="GO:0070372">
    <property type="term" value="P:regulation of ERK1 and ERK2 cascade"/>
    <property type="evidence" value="ECO:0007669"/>
    <property type="project" value="TreeGrafter"/>
</dbReference>
<accession>A0A9P4VMZ5</accession>
<protein>
    <submittedName>
        <fullName evidence="3">Phosphatases II</fullName>
    </submittedName>
</protein>
<keyword evidence="4" id="KW-1185">Reference proteome</keyword>
<dbReference type="SMART" id="SM00195">
    <property type="entry name" value="DSPc"/>
    <property type="match status" value="1"/>
</dbReference>
<dbReference type="PANTHER" id="PTHR46588">
    <property type="entry name" value="SERINE/THREONINE/TYROSINE-INTERACTING PROTEIN"/>
    <property type="match status" value="1"/>
</dbReference>
<dbReference type="AlphaFoldDB" id="A0A9P4VMZ5"/>
<evidence type="ECO:0000313" key="3">
    <source>
        <dbReference type="EMBL" id="KAF2837193.1"/>
    </source>
</evidence>
<dbReference type="CDD" id="cd14498">
    <property type="entry name" value="DSP"/>
    <property type="match status" value="1"/>
</dbReference>
<comment type="similarity">
    <text evidence="1">Belongs to the protein-tyrosine phosphatase family. Non-receptor class subfamily.</text>
</comment>
<evidence type="ECO:0000256" key="1">
    <source>
        <dbReference type="ARBA" id="ARBA00009649"/>
    </source>
</evidence>
<dbReference type="GO" id="GO:0062026">
    <property type="term" value="P:negative regulation of SCF-dependent proteasomal ubiquitin-dependent catabolic process"/>
    <property type="evidence" value="ECO:0007669"/>
    <property type="project" value="TreeGrafter"/>
</dbReference>
<evidence type="ECO:0000313" key="4">
    <source>
        <dbReference type="Proteomes" id="UP000799429"/>
    </source>
</evidence>
<organism evidence="3 4">
    <name type="scientific">Patellaria atrata CBS 101060</name>
    <dbReference type="NCBI Taxonomy" id="1346257"/>
    <lineage>
        <taxon>Eukaryota</taxon>
        <taxon>Fungi</taxon>
        <taxon>Dikarya</taxon>
        <taxon>Ascomycota</taxon>
        <taxon>Pezizomycotina</taxon>
        <taxon>Dothideomycetes</taxon>
        <taxon>Dothideomycetes incertae sedis</taxon>
        <taxon>Patellariales</taxon>
        <taxon>Patellariaceae</taxon>
        <taxon>Patellaria</taxon>
    </lineage>
</organism>
<feature type="domain" description="Tyrosine specific protein phosphatases" evidence="2">
    <location>
        <begin position="139"/>
        <end position="206"/>
    </location>
</feature>
<dbReference type="SUPFAM" id="SSF52799">
    <property type="entry name" value="(Phosphotyrosine protein) phosphatases II"/>
    <property type="match status" value="1"/>
</dbReference>
<dbReference type="Proteomes" id="UP000799429">
    <property type="component" value="Unassembled WGS sequence"/>
</dbReference>
<dbReference type="GO" id="GO:0005654">
    <property type="term" value="C:nucleoplasm"/>
    <property type="evidence" value="ECO:0007669"/>
    <property type="project" value="TreeGrafter"/>
</dbReference>
<dbReference type="Pfam" id="PF00782">
    <property type="entry name" value="DSPc"/>
    <property type="match status" value="1"/>
</dbReference>
<feature type="non-terminal residue" evidence="3">
    <location>
        <position position="234"/>
    </location>
</feature>
<dbReference type="EMBL" id="MU006100">
    <property type="protein sequence ID" value="KAF2837193.1"/>
    <property type="molecule type" value="Genomic_DNA"/>
</dbReference>
<dbReference type="InterPro" id="IPR029021">
    <property type="entry name" value="Prot-tyrosine_phosphatase-like"/>
</dbReference>
<dbReference type="Gene3D" id="3.90.190.10">
    <property type="entry name" value="Protein tyrosine phosphatase superfamily"/>
    <property type="match status" value="1"/>
</dbReference>
<dbReference type="InterPro" id="IPR052449">
    <property type="entry name" value="STYX-Interacting_Phosphatase"/>
</dbReference>
<dbReference type="GO" id="GO:0140096">
    <property type="term" value="F:catalytic activity, acting on a protein"/>
    <property type="evidence" value="ECO:0007669"/>
    <property type="project" value="UniProtKB-ARBA"/>
</dbReference>
<evidence type="ECO:0000259" key="2">
    <source>
        <dbReference type="PROSITE" id="PS50056"/>
    </source>
</evidence>
<reference evidence="3" key="1">
    <citation type="journal article" date="2020" name="Stud. Mycol.">
        <title>101 Dothideomycetes genomes: a test case for predicting lifestyles and emergence of pathogens.</title>
        <authorList>
            <person name="Haridas S."/>
            <person name="Albert R."/>
            <person name="Binder M."/>
            <person name="Bloem J."/>
            <person name="Labutti K."/>
            <person name="Salamov A."/>
            <person name="Andreopoulos B."/>
            <person name="Baker S."/>
            <person name="Barry K."/>
            <person name="Bills G."/>
            <person name="Bluhm B."/>
            <person name="Cannon C."/>
            <person name="Castanera R."/>
            <person name="Culley D."/>
            <person name="Daum C."/>
            <person name="Ezra D."/>
            <person name="Gonzalez J."/>
            <person name="Henrissat B."/>
            <person name="Kuo A."/>
            <person name="Liang C."/>
            <person name="Lipzen A."/>
            <person name="Lutzoni F."/>
            <person name="Magnuson J."/>
            <person name="Mondo S."/>
            <person name="Nolan M."/>
            <person name="Ohm R."/>
            <person name="Pangilinan J."/>
            <person name="Park H.-J."/>
            <person name="Ramirez L."/>
            <person name="Alfaro M."/>
            <person name="Sun H."/>
            <person name="Tritt A."/>
            <person name="Yoshinaga Y."/>
            <person name="Zwiers L.-H."/>
            <person name="Turgeon B."/>
            <person name="Goodwin S."/>
            <person name="Spatafora J."/>
            <person name="Crous P."/>
            <person name="Grigoriev I."/>
        </authorList>
    </citation>
    <scope>NUCLEOTIDE SEQUENCE</scope>
    <source>
        <strain evidence="3">CBS 101060</strain>
    </source>
</reference>